<reference evidence="3 4" key="1">
    <citation type="journal article" date="2013" name="Curr. Biol.">
        <title>The Genome of the Foraminiferan Reticulomyxa filosa.</title>
        <authorList>
            <person name="Glockner G."/>
            <person name="Hulsmann N."/>
            <person name="Schleicher M."/>
            <person name="Noegel A.A."/>
            <person name="Eichinger L."/>
            <person name="Gallinger C."/>
            <person name="Pawlowski J."/>
            <person name="Sierra R."/>
            <person name="Euteneuer U."/>
            <person name="Pillet L."/>
            <person name="Moustafa A."/>
            <person name="Platzer M."/>
            <person name="Groth M."/>
            <person name="Szafranski K."/>
            <person name="Schliwa M."/>
        </authorList>
    </citation>
    <scope>NUCLEOTIDE SEQUENCE [LARGE SCALE GENOMIC DNA]</scope>
</reference>
<dbReference type="EMBL" id="ASPP01018421">
    <property type="protein sequence ID" value="ETO16274.1"/>
    <property type="molecule type" value="Genomic_DNA"/>
</dbReference>
<keyword evidence="1" id="KW-0175">Coiled coil</keyword>
<proteinExistence type="predicted"/>
<feature type="chain" id="PRO_5004975587" description="Viral A-type inclusion protein" evidence="2">
    <location>
        <begin position="22"/>
        <end position="225"/>
    </location>
</feature>
<evidence type="ECO:0008006" key="5">
    <source>
        <dbReference type="Google" id="ProtNLM"/>
    </source>
</evidence>
<accession>X6MQY7</accession>
<name>X6MQY7_RETFI</name>
<feature type="signal peptide" evidence="2">
    <location>
        <begin position="1"/>
        <end position="21"/>
    </location>
</feature>
<dbReference type="AlphaFoldDB" id="X6MQY7"/>
<gene>
    <name evidence="3" type="ORF">RFI_21078</name>
</gene>
<keyword evidence="4" id="KW-1185">Reference proteome</keyword>
<evidence type="ECO:0000256" key="2">
    <source>
        <dbReference type="SAM" id="SignalP"/>
    </source>
</evidence>
<feature type="coiled-coil region" evidence="1">
    <location>
        <begin position="159"/>
        <end position="193"/>
    </location>
</feature>
<evidence type="ECO:0000313" key="3">
    <source>
        <dbReference type="EMBL" id="ETO16274.1"/>
    </source>
</evidence>
<protein>
    <recommendedName>
        <fullName evidence="5">Viral A-type inclusion protein</fullName>
    </recommendedName>
</protein>
<sequence length="225" mass="26393">MIGFFCKTSLLVSFFFANFGGKKNQSLEKKKKTGGLFFFLEKKENLRIASMSWGEDNSADNQALTLDQRDIYEGDQVDRYGLQEQLDKVLQELEECKKNYEDVAKANVTLKNSLNEKILQNKEFQNMLKRNHKLQELNNQLFQDMGSVQKRFLSLNLSHNSAVETMVRLEHELAQAKGKNATLEIECNLLKERNSWCEEQIKKEFCKIKQIIIKIKRENFLLFFF</sequence>
<organism evidence="3 4">
    <name type="scientific">Reticulomyxa filosa</name>
    <dbReference type="NCBI Taxonomy" id="46433"/>
    <lineage>
        <taxon>Eukaryota</taxon>
        <taxon>Sar</taxon>
        <taxon>Rhizaria</taxon>
        <taxon>Retaria</taxon>
        <taxon>Foraminifera</taxon>
        <taxon>Monothalamids</taxon>
        <taxon>Reticulomyxidae</taxon>
        <taxon>Reticulomyxa</taxon>
    </lineage>
</organism>
<evidence type="ECO:0000313" key="4">
    <source>
        <dbReference type="Proteomes" id="UP000023152"/>
    </source>
</evidence>
<keyword evidence="2" id="KW-0732">Signal</keyword>
<dbReference type="Proteomes" id="UP000023152">
    <property type="component" value="Unassembled WGS sequence"/>
</dbReference>
<feature type="coiled-coil region" evidence="1">
    <location>
        <begin position="79"/>
        <end position="106"/>
    </location>
</feature>
<evidence type="ECO:0000256" key="1">
    <source>
        <dbReference type="SAM" id="Coils"/>
    </source>
</evidence>
<comment type="caution">
    <text evidence="3">The sequence shown here is derived from an EMBL/GenBank/DDBJ whole genome shotgun (WGS) entry which is preliminary data.</text>
</comment>